<proteinExistence type="predicted"/>
<dbReference type="OrthoDB" id="291672at2759"/>
<comment type="caution">
    <text evidence="1">The sequence shown here is derived from an EMBL/GenBank/DDBJ whole genome shotgun (WGS) entry which is preliminary data.</text>
</comment>
<dbReference type="AlphaFoldDB" id="A0A8S1RKQ8"/>
<keyword evidence="2" id="KW-1185">Reference proteome</keyword>
<name>A0A8S1RKQ8_9CILI</name>
<dbReference type="Proteomes" id="UP000692954">
    <property type="component" value="Unassembled WGS sequence"/>
</dbReference>
<reference evidence="1" key="1">
    <citation type="submission" date="2021-01" db="EMBL/GenBank/DDBJ databases">
        <authorList>
            <consortium name="Genoscope - CEA"/>
            <person name="William W."/>
        </authorList>
    </citation>
    <scope>NUCLEOTIDE SEQUENCE</scope>
</reference>
<organism evidence="1 2">
    <name type="scientific">Paramecium sonneborni</name>
    <dbReference type="NCBI Taxonomy" id="65129"/>
    <lineage>
        <taxon>Eukaryota</taxon>
        <taxon>Sar</taxon>
        <taxon>Alveolata</taxon>
        <taxon>Ciliophora</taxon>
        <taxon>Intramacronucleata</taxon>
        <taxon>Oligohymenophorea</taxon>
        <taxon>Peniculida</taxon>
        <taxon>Parameciidae</taxon>
        <taxon>Paramecium</taxon>
    </lineage>
</organism>
<sequence>MYCFFQTTTKTKRNYFELNSVSLQLYPQELQVLKDLDELRNKIILGNFQIIPQYLEEYIKKLKPVLNKYALFNPQFTYQPIVSGCLLISPQDSLEAFETDYVMLIYTYCCGSLLDGFEQIKNIRQAILDEKNANPNDVDIVLKKIKIAYAYLKHIKNDSLSLLPKLSSRKVFDVEEFSSQFFIRYSTYYNIMANLIYFEKRSETNQDQELMKRQNLCSTMYKLLLSIGNLGSDRLGIYLTYLSVYLKCLGYKCIVDRYLYNIQKEDYREKNFTIMILELLQLCQELKQICLLILNKNLNEDYIDVFKVQAKRWISFSDHQIRVHSGIARNPQPVPPNETIFLNSGYFNCLD</sequence>
<accession>A0A8S1RKQ8</accession>
<protein>
    <submittedName>
        <fullName evidence="1">Uncharacterized protein</fullName>
    </submittedName>
</protein>
<dbReference type="EMBL" id="CAJJDN010000175">
    <property type="protein sequence ID" value="CAD8127315.1"/>
    <property type="molecule type" value="Genomic_DNA"/>
</dbReference>
<evidence type="ECO:0000313" key="2">
    <source>
        <dbReference type="Proteomes" id="UP000692954"/>
    </source>
</evidence>
<gene>
    <name evidence="1" type="ORF">PSON_ATCC_30995.1.T1750039</name>
</gene>
<evidence type="ECO:0000313" key="1">
    <source>
        <dbReference type="EMBL" id="CAD8127315.1"/>
    </source>
</evidence>